<dbReference type="InterPro" id="IPR001917">
    <property type="entry name" value="Aminotrans_II_pyridoxalP_BS"/>
</dbReference>
<dbReference type="GO" id="GO:0006520">
    <property type="term" value="P:amino acid metabolic process"/>
    <property type="evidence" value="ECO:0007669"/>
    <property type="project" value="InterPro"/>
</dbReference>
<evidence type="ECO:0000256" key="1">
    <source>
        <dbReference type="ARBA" id="ARBA00001933"/>
    </source>
</evidence>
<dbReference type="SUPFAM" id="SSF53383">
    <property type="entry name" value="PLP-dependent transferases"/>
    <property type="match status" value="1"/>
</dbReference>
<dbReference type="InterPro" id="IPR015424">
    <property type="entry name" value="PyrdxlP-dep_Trfase"/>
</dbReference>
<dbReference type="Proteomes" id="UP000582837">
    <property type="component" value="Unassembled WGS sequence"/>
</dbReference>
<sequence>MARHAKYVEDVATAMSIRFNGYGNALKAAGEDVTICSFGEAYFDIPLQPFDTLPFPSLYHYSDSRGLPGLRKKLAAYYDGQYGVPVDAASEIIVTAGSKLGVHMSFMTLLEPGDEVVVPEPAWVSYSEQARLCHANPVMVPLDVPVTELGNWVTPRTRAIVICSPQNPTGRVYTREELKYLHEVARERGIYLISDEAYSDFVSTEPFVSAGLDDPEKEHTIICNTMSKGWGLSGWRIGYLISNAKVMEQLLKISQHLMTCPATILEQYLERHFYDILEVTKPQIRDVVAKRAELALYMDEIGLRHMDGSATFYFFVSLDGSTLGSEAFCMRLLSESRVVAVPGVGYGKSCDGHIRVGIGTESMDRMRAALRAIKALIDATQDPERAAEPASLAASAA</sequence>
<dbReference type="InterPro" id="IPR004839">
    <property type="entry name" value="Aminotransferase_I/II_large"/>
</dbReference>
<reference evidence="8 9" key="1">
    <citation type="submission" date="2020-08" db="EMBL/GenBank/DDBJ databases">
        <title>Genomic Encyclopedia of Type Strains, Phase IV (KMG-IV): sequencing the most valuable type-strain genomes for metagenomic binning, comparative biology and taxonomic classification.</title>
        <authorList>
            <person name="Goeker M."/>
        </authorList>
    </citation>
    <scope>NUCLEOTIDE SEQUENCE [LARGE SCALE GENOMIC DNA]</scope>
    <source>
        <strain evidence="8 9">DSM 29007</strain>
    </source>
</reference>
<keyword evidence="9" id="KW-1185">Reference proteome</keyword>
<evidence type="ECO:0000259" key="7">
    <source>
        <dbReference type="Pfam" id="PF00155"/>
    </source>
</evidence>
<dbReference type="InterPro" id="IPR050596">
    <property type="entry name" value="AspAT/PAT-like"/>
</dbReference>
<dbReference type="CDD" id="cd00609">
    <property type="entry name" value="AAT_like"/>
    <property type="match status" value="1"/>
</dbReference>
<dbReference type="EC" id="2.6.1.1" evidence="8"/>
<dbReference type="RefSeq" id="WP_170035820.1">
    <property type="nucleotide sequence ID" value="NZ_JABDTL010000001.1"/>
</dbReference>
<evidence type="ECO:0000256" key="2">
    <source>
        <dbReference type="ARBA" id="ARBA00007441"/>
    </source>
</evidence>
<keyword evidence="5 6" id="KW-0663">Pyridoxal phosphate</keyword>
<dbReference type="EMBL" id="JACHIA010000004">
    <property type="protein sequence ID" value="MBB6070443.1"/>
    <property type="molecule type" value="Genomic_DNA"/>
</dbReference>
<feature type="domain" description="Aminotransferase class I/classII large" evidence="7">
    <location>
        <begin position="57"/>
        <end position="372"/>
    </location>
</feature>
<evidence type="ECO:0000256" key="5">
    <source>
        <dbReference type="ARBA" id="ARBA00022898"/>
    </source>
</evidence>
<dbReference type="GO" id="GO:0004069">
    <property type="term" value="F:L-aspartate:2-oxoglutarate aminotransferase activity"/>
    <property type="evidence" value="ECO:0007669"/>
    <property type="project" value="UniProtKB-EC"/>
</dbReference>
<evidence type="ECO:0000313" key="9">
    <source>
        <dbReference type="Proteomes" id="UP000582837"/>
    </source>
</evidence>
<keyword evidence="4 8" id="KW-0808">Transferase</keyword>
<dbReference type="GO" id="GO:0030170">
    <property type="term" value="F:pyridoxal phosphate binding"/>
    <property type="evidence" value="ECO:0007669"/>
    <property type="project" value="InterPro"/>
</dbReference>
<dbReference type="Gene3D" id="3.40.640.10">
    <property type="entry name" value="Type I PLP-dependent aspartate aminotransferase-like (Major domain)"/>
    <property type="match status" value="1"/>
</dbReference>
<evidence type="ECO:0000256" key="6">
    <source>
        <dbReference type="RuleBase" id="RU003693"/>
    </source>
</evidence>
<evidence type="ECO:0000256" key="3">
    <source>
        <dbReference type="ARBA" id="ARBA00022576"/>
    </source>
</evidence>
<protein>
    <submittedName>
        <fullName evidence="8">Aspartate aminotransferase/aminotransferase</fullName>
        <ecNumber evidence="8">2.6.1.-</ecNumber>
        <ecNumber evidence="8">2.6.1.1</ecNumber>
    </submittedName>
</protein>
<comment type="cofactor">
    <cofactor evidence="1 6">
        <name>pyridoxal 5'-phosphate</name>
        <dbReference type="ChEBI" id="CHEBI:597326"/>
    </cofactor>
</comment>
<dbReference type="EC" id="2.6.1.-" evidence="8"/>
<dbReference type="Pfam" id="PF00155">
    <property type="entry name" value="Aminotran_1_2"/>
    <property type="match status" value="1"/>
</dbReference>
<organism evidence="8 9">
    <name type="scientific">Longimicrobium terrae</name>
    <dbReference type="NCBI Taxonomy" id="1639882"/>
    <lineage>
        <taxon>Bacteria</taxon>
        <taxon>Pseudomonadati</taxon>
        <taxon>Gemmatimonadota</taxon>
        <taxon>Longimicrobiia</taxon>
        <taxon>Longimicrobiales</taxon>
        <taxon>Longimicrobiaceae</taxon>
        <taxon>Longimicrobium</taxon>
    </lineage>
</organism>
<dbReference type="InterPro" id="IPR015421">
    <property type="entry name" value="PyrdxlP-dep_Trfase_major"/>
</dbReference>
<comment type="caution">
    <text evidence="8">The sequence shown here is derived from an EMBL/GenBank/DDBJ whole genome shotgun (WGS) entry which is preliminary data.</text>
</comment>
<keyword evidence="3 8" id="KW-0032">Aminotransferase</keyword>
<proteinExistence type="inferred from homology"/>
<evidence type="ECO:0000256" key="4">
    <source>
        <dbReference type="ARBA" id="ARBA00022679"/>
    </source>
</evidence>
<comment type="similarity">
    <text evidence="6">Belongs to the class-II pyridoxal-phosphate-dependent aminotransferase family.</text>
</comment>
<accession>A0A841GWY7</accession>
<name>A0A841GWY7_9BACT</name>
<dbReference type="PANTHER" id="PTHR46383">
    <property type="entry name" value="ASPARTATE AMINOTRANSFERASE"/>
    <property type="match status" value="1"/>
</dbReference>
<dbReference type="PROSITE" id="PS00599">
    <property type="entry name" value="AA_TRANSFER_CLASS_2"/>
    <property type="match status" value="1"/>
</dbReference>
<evidence type="ECO:0000313" key="8">
    <source>
        <dbReference type="EMBL" id="MBB6070443.1"/>
    </source>
</evidence>
<dbReference type="AlphaFoldDB" id="A0A841GWY7"/>
<gene>
    <name evidence="8" type="ORF">HNQ61_002062</name>
</gene>
<comment type="similarity">
    <text evidence="2">Belongs to the class-I pyridoxal-phosphate-dependent aminotransferase family.</text>
</comment>